<protein>
    <recommendedName>
        <fullName evidence="4">AAA+ ATPase domain-containing protein</fullName>
    </recommendedName>
</protein>
<evidence type="ECO:0000256" key="3">
    <source>
        <dbReference type="ARBA" id="ARBA00022840"/>
    </source>
</evidence>
<evidence type="ECO:0000313" key="5">
    <source>
        <dbReference type="Proteomes" id="UP000050795"/>
    </source>
</evidence>
<dbReference type="Proteomes" id="UP000050795">
    <property type="component" value="Unassembled WGS sequence"/>
</dbReference>
<dbReference type="PANTHER" id="PTHR43146:SF1">
    <property type="entry name" value="CANCER-RELATED NUCLEOSIDE-TRIPHOSPHATASE"/>
    <property type="match status" value="1"/>
</dbReference>
<proteinExistence type="predicted"/>
<dbReference type="WBParaSite" id="TREG1_130320.1">
    <property type="protein sequence ID" value="TREG1_130320.1"/>
    <property type="gene ID" value="TREG1_130320"/>
</dbReference>
<feature type="domain" description="AAA+ ATPase" evidence="4">
    <location>
        <begin position="3"/>
        <end position="223"/>
    </location>
</feature>
<keyword evidence="5" id="KW-1185">Reference proteome</keyword>
<dbReference type="AlphaFoldDB" id="A0AA85IY10"/>
<dbReference type="Pfam" id="PF03266">
    <property type="entry name" value="NTPase_1"/>
    <property type="match status" value="2"/>
</dbReference>
<keyword evidence="3" id="KW-0067">ATP-binding</keyword>
<sequence length="258" mass="28819">MSSSNILLITGKPGIGKTTLISRVFDELSKKAGIHVVGFKTEEVRQTSYSGRSTRLGFDIVLLDSSRRYPRASLARLATTATNESNQQLQRRLPRVGQYNVDIPSFESLAVPCLQSIMNKLDNLSSNLINTDGQQQQQQQQQHDVDSIVCIIIDEIGKMELYSTKFTALIEQLISSILSFSEPMTTTMTTNQSRKKKRSKVVLLATVPSSKRFDGTRGIPFVDRLCSMKEACIIEIDAYNRDSVAQDMTKRISNTEST</sequence>
<organism evidence="5 6">
    <name type="scientific">Trichobilharzia regenti</name>
    <name type="common">Nasal bird schistosome</name>
    <dbReference type="NCBI Taxonomy" id="157069"/>
    <lineage>
        <taxon>Eukaryota</taxon>
        <taxon>Metazoa</taxon>
        <taxon>Spiralia</taxon>
        <taxon>Lophotrochozoa</taxon>
        <taxon>Platyhelminthes</taxon>
        <taxon>Trematoda</taxon>
        <taxon>Digenea</taxon>
        <taxon>Strigeidida</taxon>
        <taxon>Schistosomatoidea</taxon>
        <taxon>Schistosomatidae</taxon>
        <taxon>Trichobilharzia</taxon>
    </lineage>
</organism>
<keyword evidence="2" id="KW-0378">Hydrolase</keyword>
<dbReference type="InterPro" id="IPR004948">
    <property type="entry name" value="Nuc-triphosphatase_THEP1"/>
</dbReference>
<name>A0AA85IY10_TRIRE</name>
<reference evidence="6" key="2">
    <citation type="submission" date="2023-11" db="UniProtKB">
        <authorList>
            <consortium name="WormBaseParasite"/>
        </authorList>
    </citation>
    <scope>IDENTIFICATION</scope>
</reference>
<dbReference type="PANTHER" id="PTHR43146">
    <property type="entry name" value="CANCER-RELATED NUCLEOSIDE-TRIPHOSPHATASE"/>
    <property type="match status" value="1"/>
</dbReference>
<dbReference type="GO" id="GO:0017111">
    <property type="term" value="F:ribonucleoside triphosphate phosphatase activity"/>
    <property type="evidence" value="ECO:0007669"/>
    <property type="project" value="InterPro"/>
</dbReference>
<evidence type="ECO:0000256" key="1">
    <source>
        <dbReference type="ARBA" id="ARBA00022741"/>
    </source>
</evidence>
<dbReference type="SUPFAM" id="SSF52540">
    <property type="entry name" value="P-loop containing nucleoside triphosphate hydrolases"/>
    <property type="match status" value="1"/>
</dbReference>
<dbReference type="SMART" id="SM00382">
    <property type="entry name" value="AAA"/>
    <property type="match status" value="1"/>
</dbReference>
<evidence type="ECO:0000256" key="2">
    <source>
        <dbReference type="ARBA" id="ARBA00022801"/>
    </source>
</evidence>
<keyword evidence="1" id="KW-0547">Nucleotide-binding</keyword>
<evidence type="ECO:0000313" key="6">
    <source>
        <dbReference type="WBParaSite" id="TREG1_130320.1"/>
    </source>
</evidence>
<dbReference type="Gene3D" id="3.40.50.300">
    <property type="entry name" value="P-loop containing nucleotide triphosphate hydrolases"/>
    <property type="match status" value="1"/>
</dbReference>
<dbReference type="GO" id="GO:0005524">
    <property type="term" value="F:ATP binding"/>
    <property type="evidence" value="ECO:0007669"/>
    <property type="project" value="UniProtKB-KW"/>
</dbReference>
<reference evidence="5" key="1">
    <citation type="submission" date="2022-06" db="EMBL/GenBank/DDBJ databases">
        <authorList>
            <person name="Berger JAMES D."/>
            <person name="Berger JAMES D."/>
        </authorList>
    </citation>
    <scope>NUCLEOTIDE SEQUENCE [LARGE SCALE GENOMIC DNA]</scope>
</reference>
<accession>A0AA85IY10</accession>
<dbReference type="InterPro" id="IPR003593">
    <property type="entry name" value="AAA+_ATPase"/>
</dbReference>
<dbReference type="InterPro" id="IPR027417">
    <property type="entry name" value="P-loop_NTPase"/>
</dbReference>
<evidence type="ECO:0000259" key="4">
    <source>
        <dbReference type="SMART" id="SM00382"/>
    </source>
</evidence>